<sequence length="181" mass="20251">MQVKLFSTPPITTCATPNLKMQKADSVFRREADLALLSHWEEISTSKTASPTSTRAHPSHRARPACSLPRGPQRQRRQPSRQPPRDSEQRCSARVHAVRVPTRESRQSRVHGCFWRVWFATGVDGEAAGEVLGKKESAKSEQERERCEEPCRLACTALVRAVDDEGTRVVSEDGILSEMST</sequence>
<gene>
    <name evidence="2" type="ORF">PMIN01_04653</name>
</gene>
<feature type="compositionally biased region" description="Polar residues" evidence="1">
    <location>
        <begin position="45"/>
        <end position="56"/>
    </location>
</feature>
<dbReference type="AlphaFoldDB" id="A0A9P6GK41"/>
<organism evidence="2 3">
    <name type="scientific">Paraphaeosphaeria minitans</name>
    <dbReference type="NCBI Taxonomy" id="565426"/>
    <lineage>
        <taxon>Eukaryota</taxon>
        <taxon>Fungi</taxon>
        <taxon>Dikarya</taxon>
        <taxon>Ascomycota</taxon>
        <taxon>Pezizomycotina</taxon>
        <taxon>Dothideomycetes</taxon>
        <taxon>Pleosporomycetidae</taxon>
        <taxon>Pleosporales</taxon>
        <taxon>Massarineae</taxon>
        <taxon>Didymosphaeriaceae</taxon>
        <taxon>Paraphaeosphaeria</taxon>
    </lineage>
</organism>
<reference evidence="2" key="1">
    <citation type="journal article" date="2020" name="Mol. Plant Microbe Interact.">
        <title>Genome Sequence of the Biocontrol Agent Coniothyrium minitans strain Conio (IMI 134523).</title>
        <authorList>
            <person name="Patel D."/>
            <person name="Shittu T.A."/>
            <person name="Baroncelli R."/>
            <person name="Muthumeenakshi S."/>
            <person name="Osborne T.H."/>
            <person name="Janganan T.K."/>
            <person name="Sreenivasaprasad S."/>
        </authorList>
    </citation>
    <scope>NUCLEOTIDE SEQUENCE</scope>
    <source>
        <strain evidence="2">Conio</strain>
    </source>
</reference>
<proteinExistence type="predicted"/>
<name>A0A9P6GK41_9PLEO</name>
<evidence type="ECO:0000313" key="2">
    <source>
        <dbReference type="EMBL" id="KAF9736874.1"/>
    </source>
</evidence>
<protein>
    <submittedName>
        <fullName evidence="2">Uncharacterized protein</fullName>
    </submittedName>
</protein>
<evidence type="ECO:0000313" key="3">
    <source>
        <dbReference type="Proteomes" id="UP000756921"/>
    </source>
</evidence>
<comment type="caution">
    <text evidence="2">The sequence shown here is derived from an EMBL/GenBank/DDBJ whole genome shotgun (WGS) entry which is preliminary data.</text>
</comment>
<dbReference type="Proteomes" id="UP000756921">
    <property type="component" value="Unassembled WGS sequence"/>
</dbReference>
<feature type="region of interest" description="Disordered" evidence="1">
    <location>
        <begin position="45"/>
        <end position="95"/>
    </location>
</feature>
<keyword evidence="3" id="KW-1185">Reference proteome</keyword>
<dbReference type="EMBL" id="WJXW01000004">
    <property type="protein sequence ID" value="KAF9736874.1"/>
    <property type="molecule type" value="Genomic_DNA"/>
</dbReference>
<accession>A0A9P6GK41</accession>
<evidence type="ECO:0000256" key="1">
    <source>
        <dbReference type="SAM" id="MobiDB-lite"/>
    </source>
</evidence>